<name>A0A383CJL8_9ZZZZ</name>
<proteinExistence type="predicted"/>
<protein>
    <submittedName>
        <fullName evidence="1">Uncharacterized protein</fullName>
    </submittedName>
</protein>
<evidence type="ECO:0000313" key="1">
    <source>
        <dbReference type="EMBL" id="SVE32233.1"/>
    </source>
</evidence>
<sequence length="39" mass="4298">VGNYFVSNYPPFSFWQTNAVPEVIDAMEQPPVDGTPLGL</sequence>
<accession>A0A383CJL8</accession>
<dbReference type="AlphaFoldDB" id="A0A383CJL8"/>
<feature type="non-terminal residue" evidence="1">
    <location>
        <position position="39"/>
    </location>
</feature>
<organism evidence="1">
    <name type="scientific">marine metagenome</name>
    <dbReference type="NCBI Taxonomy" id="408172"/>
    <lineage>
        <taxon>unclassified sequences</taxon>
        <taxon>metagenomes</taxon>
        <taxon>ecological metagenomes</taxon>
    </lineage>
</organism>
<dbReference type="EMBL" id="UINC01209278">
    <property type="protein sequence ID" value="SVE32233.1"/>
    <property type="molecule type" value="Genomic_DNA"/>
</dbReference>
<gene>
    <name evidence="1" type="ORF">METZ01_LOCUS485087</name>
</gene>
<feature type="non-terminal residue" evidence="1">
    <location>
        <position position="1"/>
    </location>
</feature>
<reference evidence="1" key="1">
    <citation type="submission" date="2018-05" db="EMBL/GenBank/DDBJ databases">
        <authorList>
            <person name="Lanie J.A."/>
            <person name="Ng W.-L."/>
            <person name="Kazmierczak K.M."/>
            <person name="Andrzejewski T.M."/>
            <person name="Davidsen T.M."/>
            <person name="Wayne K.J."/>
            <person name="Tettelin H."/>
            <person name="Glass J.I."/>
            <person name="Rusch D."/>
            <person name="Podicherti R."/>
            <person name="Tsui H.-C.T."/>
            <person name="Winkler M.E."/>
        </authorList>
    </citation>
    <scope>NUCLEOTIDE SEQUENCE</scope>
</reference>